<feature type="region of interest" description="Disordered" evidence="10">
    <location>
        <begin position="294"/>
        <end position="331"/>
    </location>
</feature>
<dbReference type="HOGENOM" id="CLU_036138_5_1_9"/>
<keyword evidence="4 9" id="KW-0812">Transmembrane</keyword>
<evidence type="ECO:0000256" key="2">
    <source>
        <dbReference type="ARBA" id="ARBA00022448"/>
    </source>
</evidence>
<keyword evidence="5" id="KW-0653">Protein transport</keyword>
<feature type="transmembrane region" description="Helical" evidence="11">
    <location>
        <begin position="69"/>
        <end position="90"/>
    </location>
</feature>
<dbReference type="RefSeq" id="WP_046316044.1">
    <property type="nucleotide sequence ID" value="NZ_JAMBJK010000008.1"/>
</dbReference>
<dbReference type="PROSITE" id="PS51257">
    <property type="entry name" value="PROKAR_LIPOPROTEIN"/>
    <property type="match status" value="1"/>
</dbReference>
<feature type="chain" id="PRO_5038849927" evidence="12">
    <location>
        <begin position="24"/>
        <end position="331"/>
    </location>
</feature>
<evidence type="ECO:0000313" key="14">
    <source>
        <dbReference type="EMBL" id="KJY62373.1"/>
    </source>
</evidence>
<evidence type="ECO:0000256" key="4">
    <source>
        <dbReference type="ARBA" id="ARBA00022692"/>
    </source>
</evidence>
<dbReference type="NCBIfam" id="TIGR03592">
    <property type="entry name" value="yidC_oxa1_cterm"/>
    <property type="match status" value="1"/>
</dbReference>
<dbReference type="CDD" id="cd20070">
    <property type="entry name" value="5TM_YidC_Alb3"/>
    <property type="match status" value="1"/>
</dbReference>
<dbReference type="InterPro" id="IPR047196">
    <property type="entry name" value="YidC_ALB_C"/>
</dbReference>
<dbReference type="InterPro" id="IPR001708">
    <property type="entry name" value="YidC/ALB3/OXA1/COX18"/>
</dbReference>
<dbReference type="PATRIC" id="fig|1218492.5.peg.703"/>
<feature type="domain" description="Membrane insertase YidC/Oxa/ALB C-terminal" evidence="13">
    <location>
        <begin position="69"/>
        <end position="255"/>
    </location>
</feature>
<dbReference type="STRING" id="1218492.JG30_05770"/>
<dbReference type="AlphaFoldDB" id="A0A0F4LVH1"/>
<proteinExistence type="inferred from homology"/>
<dbReference type="PANTHER" id="PTHR12428:SF65">
    <property type="entry name" value="CYTOCHROME C OXIDASE ASSEMBLY PROTEIN COX18, MITOCHONDRIAL"/>
    <property type="match status" value="1"/>
</dbReference>
<feature type="signal peptide" evidence="12">
    <location>
        <begin position="1"/>
        <end position="23"/>
    </location>
</feature>
<dbReference type="Proteomes" id="UP000033558">
    <property type="component" value="Unassembled WGS sequence"/>
</dbReference>
<feature type="transmembrane region" description="Helical" evidence="11">
    <location>
        <begin position="143"/>
        <end position="166"/>
    </location>
</feature>
<keyword evidence="15" id="KW-1185">Reference proteome</keyword>
<evidence type="ECO:0000259" key="13">
    <source>
        <dbReference type="Pfam" id="PF02096"/>
    </source>
</evidence>
<keyword evidence="12" id="KW-0732">Signal</keyword>
<evidence type="ECO:0000256" key="10">
    <source>
        <dbReference type="SAM" id="MobiDB-lite"/>
    </source>
</evidence>
<comment type="subcellular location">
    <subcellularLocation>
        <location evidence="1">Cell membrane</location>
        <topology evidence="1">Multi-pass membrane protein</topology>
    </subcellularLocation>
    <subcellularLocation>
        <location evidence="9">Membrane</location>
        <topology evidence="9">Multi-pass membrane protein</topology>
    </subcellularLocation>
</comment>
<comment type="similarity">
    <text evidence="9">Belongs to the OXA1/ALB3/YidC family.</text>
</comment>
<reference evidence="14 15" key="1">
    <citation type="submission" date="2015-01" db="EMBL/GenBank/DDBJ databases">
        <title>Comparative genomics of the lactic acid bacteria isolated from the honey bee gut.</title>
        <authorList>
            <person name="Ellegaard K.M."/>
            <person name="Tamarit D."/>
            <person name="Javelind E."/>
            <person name="Olofsson T."/>
            <person name="Andersson S.G."/>
            <person name="Vasquez A."/>
        </authorList>
    </citation>
    <scope>NUCLEOTIDE SEQUENCE [LARGE SCALE GENOMIC DNA]</scope>
    <source>
        <strain evidence="14 15">Bin4</strain>
    </source>
</reference>
<dbReference type="PANTHER" id="PTHR12428">
    <property type="entry name" value="OXA1"/>
    <property type="match status" value="1"/>
</dbReference>
<keyword evidence="6 11" id="KW-1133">Transmembrane helix</keyword>
<dbReference type="OrthoDB" id="9780552at2"/>
<dbReference type="GO" id="GO:0015031">
    <property type="term" value="P:protein transport"/>
    <property type="evidence" value="ECO:0007669"/>
    <property type="project" value="UniProtKB-KW"/>
</dbReference>
<evidence type="ECO:0000256" key="12">
    <source>
        <dbReference type="SAM" id="SignalP"/>
    </source>
</evidence>
<feature type="transmembrane region" description="Helical" evidence="11">
    <location>
        <begin position="186"/>
        <end position="203"/>
    </location>
</feature>
<feature type="compositionally biased region" description="Basic residues" evidence="10">
    <location>
        <begin position="314"/>
        <end position="331"/>
    </location>
</feature>
<keyword evidence="2" id="KW-0813">Transport</keyword>
<evidence type="ECO:0000256" key="9">
    <source>
        <dbReference type="RuleBase" id="RU003945"/>
    </source>
</evidence>
<evidence type="ECO:0000256" key="11">
    <source>
        <dbReference type="SAM" id="Phobius"/>
    </source>
</evidence>
<evidence type="ECO:0000256" key="1">
    <source>
        <dbReference type="ARBA" id="ARBA00004651"/>
    </source>
</evidence>
<protein>
    <submittedName>
        <fullName evidence="14">Membrane protein chaperone oxaA</fullName>
    </submittedName>
</protein>
<feature type="transmembrane region" description="Helical" evidence="11">
    <location>
        <begin position="224"/>
        <end position="251"/>
    </location>
</feature>
<accession>A0A0F4LVH1</accession>
<evidence type="ECO:0000313" key="15">
    <source>
        <dbReference type="Proteomes" id="UP000033558"/>
    </source>
</evidence>
<organism evidence="14 15">
    <name type="scientific">Bombilactobacillus mellifer</name>
    <dbReference type="NCBI Taxonomy" id="1218492"/>
    <lineage>
        <taxon>Bacteria</taxon>
        <taxon>Bacillati</taxon>
        <taxon>Bacillota</taxon>
        <taxon>Bacilli</taxon>
        <taxon>Lactobacillales</taxon>
        <taxon>Lactobacillaceae</taxon>
        <taxon>Bombilactobacillus</taxon>
    </lineage>
</organism>
<evidence type="ECO:0000256" key="8">
    <source>
        <dbReference type="ARBA" id="ARBA00023186"/>
    </source>
</evidence>
<sequence>MKKRLKQVLGIILLLTVVLTLSACSQHGFGAANKPPSGGPYGFIFKYLGVPFQNLMLYTSRTIGGAESYAWGIIIISFVVRLLLLPLSLIQQKKATVQQEKLKVIQPQMKLIQEHQKKAKTPEEQTAISQLMMKVYSQNNIKLTGGIGCLPLLLQLPIFVAIYQAVQYSPEISRATFWGAPLAKPNVIIAVIATIFYVIQAWMQSRTLPAEQKQQMQMMLLMNPAITFFISITYSAALALYFLIGGIIIVIQQAINDYIVTPRVRQQVDADLKVHPIVTVVTEDTFKDLAQKYQTAQSPTANSQVDKQLAQQHQRNRQRNAGKQQHHSSHK</sequence>
<dbReference type="PRINTS" id="PR00701">
    <property type="entry name" value="60KDINNERMP"/>
</dbReference>
<dbReference type="EMBL" id="JXJQ01000006">
    <property type="protein sequence ID" value="KJY62373.1"/>
    <property type="molecule type" value="Genomic_DNA"/>
</dbReference>
<dbReference type="GO" id="GO:0032977">
    <property type="term" value="F:membrane insertase activity"/>
    <property type="evidence" value="ECO:0007669"/>
    <property type="project" value="InterPro"/>
</dbReference>
<evidence type="ECO:0000256" key="6">
    <source>
        <dbReference type="ARBA" id="ARBA00022989"/>
    </source>
</evidence>
<dbReference type="InterPro" id="IPR028055">
    <property type="entry name" value="YidC/Oxa/ALB_C"/>
</dbReference>
<name>A0A0F4LVH1_9LACO</name>
<dbReference type="GO" id="GO:0051205">
    <property type="term" value="P:protein insertion into membrane"/>
    <property type="evidence" value="ECO:0007669"/>
    <property type="project" value="TreeGrafter"/>
</dbReference>
<comment type="caution">
    <text evidence="14">The sequence shown here is derived from an EMBL/GenBank/DDBJ whole genome shotgun (WGS) entry which is preliminary data.</text>
</comment>
<keyword evidence="3" id="KW-1003">Cell membrane</keyword>
<gene>
    <name evidence="14" type="primary">oxaA1</name>
    <name evidence="14" type="ORF">JG30_05770</name>
</gene>
<keyword evidence="8" id="KW-0143">Chaperone</keyword>
<feature type="compositionally biased region" description="Polar residues" evidence="10">
    <location>
        <begin position="294"/>
        <end position="306"/>
    </location>
</feature>
<evidence type="ECO:0000256" key="3">
    <source>
        <dbReference type="ARBA" id="ARBA00022475"/>
    </source>
</evidence>
<keyword evidence="7 11" id="KW-0472">Membrane</keyword>
<dbReference type="Pfam" id="PF02096">
    <property type="entry name" value="60KD_IMP"/>
    <property type="match status" value="1"/>
</dbReference>
<evidence type="ECO:0000256" key="5">
    <source>
        <dbReference type="ARBA" id="ARBA00022927"/>
    </source>
</evidence>
<dbReference type="GO" id="GO:0005886">
    <property type="term" value="C:plasma membrane"/>
    <property type="evidence" value="ECO:0007669"/>
    <property type="project" value="UniProtKB-SubCell"/>
</dbReference>
<evidence type="ECO:0000256" key="7">
    <source>
        <dbReference type="ARBA" id="ARBA00023136"/>
    </source>
</evidence>